<dbReference type="InterPro" id="IPR047873">
    <property type="entry name" value="Ribosomal_uL16"/>
</dbReference>
<dbReference type="GO" id="GO:0003735">
    <property type="term" value="F:structural constituent of ribosome"/>
    <property type="evidence" value="ECO:0007669"/>
    <property type="project" value="InterPro"/>
</dbReference>
<dbReference type="PROSITE" id="PS01257">
    <property type="entry name" value="RIBOSOMAL_L10E"/>
    <property type="match status" value="1"/>
</dbReference>
<dbReference type="InterPro" id="IPR001197">
    <property type="entry name" value="Ribosomal_uL16_euk_arch"/>
</dbReference>
<proteinExistence type="inferred from homology"/>
<keyword evidence="2 5" id="KW-0689">Ribosomal protein</keyword>
<keyword evidence="3" id="KW-0687">Ribonucleoprotein</keyword>
<dbReference type="NCBIfam" id="NF003239">
    <property type="entry name" value="PRK04199.1-4"/>
    <property type="match status" value="1"/>
</dbReference>
<dbReference type="GO" id="GO:1990904">
    <property type="term" value="C:ribonucleoprotein complex"/>
    <property type="evidence" value="ECO:0007669"/>
    <property type="project" value="UniProtKB-KW"/>
</dbReference>
<dbReference type="Pfam" id="PF00252">
    <property type="entry name" value="Ribosomal_L16"/>
    <property type="match status" value="1"/>
</dbReference>
<dbReference type="EMBL" id="JANTQA010000026">
    <property type="protein sequence ID" value="KAJ3442711.1"/>
    <property type="molecule type" value="Genomic_DNA"/>
</dbReference>
<accession>A0AAV7ZL17</accession>
<dbReference type="GO" id="GO:0006412">
    <property type="term" value="P:translation"/>
    <property type="evidence" value="ECO:0007669"/>
    <property type="project" value="InterPro"/>
</dbReference>
<dbReference type="NCBIfam" id="TIGR00279">
    <property type="entry name" value="uL16_euk_arch"/>
    <property type="match status" value="1"/>
</dbReference>
<dbReference type="EMBL" id="JANTQA010000076">
    <property type="protein sequence ID" value="KAJ3423636.1"/>
    <property type="molecule type" value="Genomic_DNA"/>
</dbReference>
<dbReference type="InterPro" id="IPR018255">
    <property type="entry name" value="Ribosomal_uL16_CS_euk_arc"/>
</dbReference>
<dbReference type="InterPro" id="IPR036920">
    <property type="entry name" value="Ribosomal_uL16_sf"/>
</dbReference>
<sequence length="208" mass="24142">MGRRPAKCYRFCKNKPFPKSRFNRSVPDPKIRIFDTGKKKAKVSEFPYCLHLINLEKLQISSEALEAARIAANKHMTKKAGREGFHLRIRVHPYHVIRINKMLSCAGADRLQTGMRHSFGKPTGLVARVKQNQVVLSLRVQKKNLRLANRALTLAGRKFPGRFRIVQSKKWGFTQFTHKEYEQYMKEGRIVDCGSHIKLRKKRGPLKF</sequence>
<evidence type="ECO:0000256" key="3">
    <source>
        <dbReference type="ARBA" id="ARBA00023274"/>
    </source>
</evidence>
<reference evidence="5" key="2">
    <citation type="submission" date="2022-08" db="EMBL/GenBank/DDBJ databases">
        <title>Novel sulphate-reducing endosymbionts in the free-living metamonad Anaeramoeba.</title>
        <authorList>
            <person name="Jerlstrom-Hultqvist J."/>
            <person name="Cepicka I."/>
            <person name="Gallot-Lavallee L."/>
            <person name="Salas-Leiva D."/>
            <person name="Curtis B.A."/>
            <person name="Zahonova K."/>
            <person name="Pipaliya S."/>
            <person name="Dacks J."/>
            <person name="Roger A.J."/>
        </authorList>
    </citation>
    <scope>NUCLEOTIDE SEQUENCE</scope>
    <source>
        <strain evidence="5">Busselton2</strain>
    </source>
</reference>
<dbReference type="PANTHER" id="PTHR11726">
    <property type="entry name" value="60S RIBOSOMAL PROTEIN L10"/>
    <property type="match status" value="1"/>
</dbReference>
<name>A0AAV7ZL17_9EUKA</name>
<protein>
    <submittedName>
        <fullName evidence="5">60S ribosomal protein L10</fullName>
    </submittedName>
</protein>
<dbReference type="PIRSF" id="PIRSF005590">
    <property type="entry name" value="Ribosomal_L10"/>
    <property type="match status" value="1"/>
</dbReference>
<gene>
    <name evidence="5" type="ORF">M0812_12456</name>
    <name evidence="4" type="ORF">M0812_30169</name>
    <name evidence="6" type="ORF">M0813_29293</name>
</gene>
<dbReference type="GO" id="GO:0005840">
    <property type="term" value="C:ribosome"/>
    <property type="evidence" value="ECO:0007669"/>
    <property type="project" value="UniProtKB-KW"/>
</dbReference>
<dbReference type="CDD" id="cd01433">
    <property type="entry name" value="Ribosomal_L16_L10e"/>
    <property type="match status" value="1"/>
</dbReference>
<dbReference type="EMBL" id="JAOAOG010000269">
    <property type="protein sequence ID" value="KAJ6234700.1"/>
    <property type="molecule type" value="Genomic_DNA"/>
</dbReference>
<evidence type="ECO:0000313" key="5">
    <source>
        <dbReference type="EMBL" id="KAJ3442711.1"/>
    </source>
</evidence>
<dbReference type="Proteomes" id="UP001150062">
    <property type="component" value="Unassembled WGS sequence"/>
</dbReference>
<evidence type="ECO:0000313" key="8">
    <source>
        <dbReference type="Proteomes" id="UP001150062"/>
    </source>
</evidence>
<evidence type="ECO:0000256" key="2">
    <source>
        <dbReference type="ARBA" id="ARBA00022980"/>
    </source>
</evidence>
<dbReference type="FunFam" id="3.90.1170.10:FF:000002">
    <property type="entry name" value="60S ribosomal protein L10"/>
    <property type="match status" value="1"/>
</dbReference>
<dbReference type="AlphaFoldDB" id="A0AAV7ZL17"/>
<dbReference type="Proteomes" id="UP001146793">
    <property type="component" value="Unassembled WGS sequence"/>
</dbReference>
<comment type="caution">
    <text evidence="5">The sequence shown here is derived from an EMBL/GenBank/DDBJ whole genome shotgun (WGS) entry which is preliminary data.</text>
</comment>
<reference evidence="6" key="1">
    <citation type="submission" date="2022-08" db="EMBL/GenBank/DDBJ databases">
        <title>Novel sulfate-reducing endosymbionts in the free-living metamonad Anaeramoeba.</title>
        <authorList>
            <person name="Jerlstrom-Hultqvist J."/>
            <person name="Cepicka I."/>
            <person name="Gallot-Lavallee L."/>
            <person name="Salas-Leiva D."/>
            <person name="Curtis B.A."/>
            <person name="Zahonova K."/>
            <person name="Pipaliya S."/>
            <person name="Dacks J."/>
            <person name="Roger A.J."/>
        </authorList>
    </citation>
    <scope>NUCLEOTIDE SEQUENCE</scope>
    <source>
        <strain evidence="6">Schooner1</strain>
    </source>
</reference>
<comment type="similarity">
    <text evidence="1">Belongs to the universal ribosomal protein uL16 family.</text>
</comment>
<evidence type="ECO:0000313" key="4">
    <source>
        <dbReference type="EMBL" id="KAJ3423636.1"/>
    </source>
</evidence>
<dbReference type="InterPro" id="IPR016180">
    <property type="entry name" value="Ribosomal_uL16_dom"/>
</dbReference>
<evidence type="ECO:0000313" key="7">
    <source>
        <dbReference type="Proteomes" id="UP001146793"/>
    </source>
</evidence>
<dbReference type="SUPFAM" id="SSF54686">
    <property type="entry name" value="Ribosomal protein L16p/L10e"/>
    <property type="match status" value="1"/>
</dbReference>
<evidence type="ECO:0000313" key="6">
    <source>
        <dbReference type="EMBL" id="KAJ6234700.1"/>
    </source>
</evidence>
<keyword evidence="8" id="KW-1185">Reference proteome</keyword>
<dbReference type="Gene3D" id="3.90.1170.10">
    <property type="entry name" value="Ribosomal protein L10e/L16"/>
    <property type="match status" value="1"/>
</dbReference>
<evidence type="ECO:0000256" key="1">
    <source>
        <dbReference type="ARBA" id="ARBA00008931"/>
    </source>
</evidence>
<organism evidence="5 7">
    <name type="scientific">Anaeramoeba flamelloides</name>
    <dbReference type="NCBI Taxonomy" id="1746091"/>
    <lineage>
        <taxon>Eukaryota</taxon>
        <taxon>Metamonada</taxon>
        <taxon>Anaeramoebidae</taxon>
        <taxon>Anaeramoeba</taxon>
    </lineage>
</organism>